<proteinExistence type="predicted"/>
<dbReference type="EMBL" id="CQEH01000015">
    <property type="protein sequence ID" value="CNL39198.1"/>
    <property type="molecule type" value="Genomic_DNA"/>
</dbReference>
<keyword evidence="2" id="KW-1185">Reference proteome</keyword>
<name>A0ABM9SVU1_YERAL</name>
<reference evidence="1 2" key="1">
    <citation type="submission" date="2015-03" db="EMBL/GenBank/DDBJ databases">
        <authorList>
            <consortium name="Pathogen Informatics"/>
            <person name="Murphy D."/>
        </authorList>
    </citation>
    <scope>NUCLEOTIDE SEQUENCE [LARGE SCALE GENOMIC DNA]</scope>
    <source>
        <strain evidence="1 2">IP08791</strain>
    </source>
</reference>
<organism evidence="1 2">
    <name type="scientific">Yersinia aldovae</name>
    <dbReference type="NCBI Taxonomy" id="29483"/>
    <lineage>
        <taxon>Bacteria</taxon>
        <taxon>Pseudomonadati</taxon>
        <taxon>Pseudomonadota</taxon>
        <taxon>Gammaproteobacteria</taxon>
        <taxon>Enterobacterales</taxon>
        <taxon>Yersiniaceae</taxon>
        <taxon>Yersinia</taxon>
    </lineage>
</organism>
<dbReference type="Proteomes" id="UP000038647">
    <property type="component" value="Unassembled WGS sequence"/>
</dbReference>
<evidence type="ECO:0000313" key="2">
    <source>
        <dbReference type="Proteomes" id="UP000038647"/>
    </source>
</evidence>
<comment type="caution">
    <text evidence="1">The sequence shown here is derived from an EMBL/GenBank/DDBJ whole genome shotgun (WGS) entry which is preliminary data.</text>
</comment>
<evidence type="ECO:0000313" key="1">
    <source>
        <dbReference type="EMBL" id="CNL39198.1"/>
    </source>
</evidence>
<protein>
    <submittedName>
        <fullName evidence="1">Uncharacterized protein</fullName>
    </submittedName>
</protein>
<accession>A0ABM9SVU1</accession>
<gene>
    <name evidence="1" type="ORF">ERS137966_03097</name>
</gene>
<sequence>MPKRVVLGAVSVRVTVSLFSITGASKVKVPFSSVAPIRAFGPELVMRSRALSVASAPMRVPVLNSVWESVSSRPRVKISPRLSSAPAAVRRACVALILPLFSKLAEWVLSLPPATNCPSLVNAPSVLKVKSRPA</sequence>